<proteinExistence type="predicted"/>
<comment type="caution">
    <text evidence="1">The sequence shown here is derived from an EMBL/GenBank/DDBJ whole genome shotgun (WGS) entry which is preliminary data.</text>
</comment>
<name>A0A699GHV2_TANCI</name>
<dbReference type="AlphaFoldDB" id="A0A699GHV2"/>
<protein>
    <submittedName>
        <fullName evidence="1">Uncharacterized protein</fullName>
    </submittedName>
</protein>
<accession>A0A699GHV2</accession>
<gene>
    <name evidence="1" type="ORF">Tci_001387</name>
</gene>
<dbReference type="EMBL" id="BKCJ010000066">
    <property type="protein sequence ID" value="GEU29409.1"/>
    <property type="molecule type" value="Genomic_DNA"/>
</dbReference>
<sequence>MEGIEKFKRENHDLIVIDTSGRHVQEIPEELIKRNKGDRWTLESLCGNGLELLGGSSFKEDKGVWLEVGRGIVRARVVSSVVVWLESVLGNFLGGFLVDELALEAMRDVGLIRIDFFMILI</sequence>
<organism evidence="1">
    <name type="scientific">Tanacetum cinerariifolium</name>
    <name type="common">Dalmatian daisy</name>
    <name type="synonym">Chrysanthemum cinerariifolium</name>
    <dbReference type="NCBI Taxonomy" id="118510"/>
    <lineage>
        <taxon>Eukaryota</taxon>
        <taxon>Viridiplantae</taxon>
        <taxon>Streptophyta</taxon>
        <taxon>Embryophyta</taxon>
        <taxon>Tracheophyta</taxon>
        <taxon>Spermatophyta</taxon>
        <taxon>Magnoliopsida</taxon>
        <taxon>eudicotyledons</taxon>
        <taxon>Gunneridae</taxon>
        <taxon>Pentapetalae</taxon>
        <taxon>asterids</taxon>
        <taxon>campanulids</taxon>
        <taxon>Asterales</taxon>
        <taxon>Asteraceae</taxon>
        <taxon>Asteroideae</taxon>
        <taxon>Anthemideae</taxon>
        <taxon>Anthemidinae</taxon>
        <taxon>Tanacetum</taxon>
    </lineage>
</organism>
<evidence type="ECO:0000313" key="1">
    <source>
        <dbReference type="EMBL" id="GEU29409.1"/>
    </source>
</evidence>
<reference evidence="1" key="1">
    <citation type="journal article" date="2019" name="Sci. Rep.">
        <title>Draft genome of Tanacetum cinerariifolium, the natural source of mosquito coil.</title>
        <authorList>
            <person name="Yamashiro T."/>
            <person name="Shiraishi A."/>
            <person name="Satake H."/>
            <person name="Nakayama K."/>
        </authorList>
    </citation>
    <scope>NUCLEOTIDE SEQUENCE</scope>
</reference>